<sequence>MGVSVAAAIVALRPCIEAMLVRSCMNPESLMAATDQDRELCSLLRAISSREFFAGGGPLKDDLLTDAALVQPINAGRGRGGRFGVGGGRGERGGPGGGGRGWRGGSLGGGSSFTGGAEGGGANGSLLSGRADNGDNFNGNSSAMNHSGKSHNIGFKH</sequence>
<protein>
    <submittedName>
        <fullName evidence="2">Uncharacterized protein</fullName>
    </submittedName>
</protein>
<comment type="caution">
    <text evidence="2">The sequence shown here is derived from an EMBL/GenBank/DDBJ whole genome shotgun (WGS) entry which is preliminary data.</text>
</comment>
<evidence type="ECO:0000313" key="3">
    <source>
        <dbReference type="Proteomes" id="UP001331761"/>
    </source>
</evidence>
<feature type="compositionally biased region" description="Gly residues" evidence="1">
    <location>
        <begin position="80"/>
        <end position="123"/>
    </location>
</feature>
<organism evidence="2 3">
    <name type="scientific">Trichostrongylus colubriformis</name>
    <name type="common">Black scour worm</name>
    <dbReference type="NCBI Taxonomy" id="6319"/>
    <lineage>
        <taxon>Eukaryota</taxon>
        <taxon>Metazoa</taxon>
        <taxon>Ecdysozoa</taxon>
        <taxon>Nematoda</taxon>
        <taxon>Chromadorea</taxon>
        <taxon>Rhabditida</taxon>
        <taxon>Rhabditina</taxon>
        <taxon>Rhabditomorpha</taxon>
        <taxon>Strongyloidea</taxon>
        <taxon>Trichostrongylidae</taxon>
        <taxon>Trichostrongylus</taxon>
    </lineage>
</organism>
<keyword evidence="3" id="KW-1185">Reference proteome</keyword>
<dbReference type="AlphaFoldDB" id="A0AAN8FLN3"/>
<name>A0AAN8FLN3_TRICO</name>
<evidence type="ECO:0000313" key="2">
    <source>
        <dbReference type="EMBL" id="KAK5980610.1"/>
    </source>
</evidence>
<evidence type="ECO:0000256" key="1">
    <source>
        <dbReference type="SAM" id="MobiDB-lite"/>
    </source>
</evidence>
<feature type="region of interest" description="Disordered" evidence="1">
    <location>
        <begin position="80"/>
        <end position="157"/>
    </location>
</feature>
<proteinExistence type="predicted"/>
<dbReference type="Proteomes" id="UP001331761">
    <property type="component" value="Unassembled WGS sequence"/>
</dbReference>
<feature type="compositionally biased region" description="Polar residues" evidence="1">
    <location>
        <begin position="135"/>
        <end position="147"/>
    </location>
</feature>
<accession>A0AAN8FLN3</accession>
<dbReference type="EMBL" id="WIXE01007223">
    <property type="protein sequence ID" value="KAK5980610.1"/>
    <property type="molecule type" value="Genomic_DNA"/>
</dbReference>
<reference evidence="2 3" key="1">
    <citation type="submission" date="2019-10" db="EMBL/GenBank/DDBJ databases">
        <title>Assembly and Annotation for the nematode Trichostrongylus colubriformis.</title>
        <authorList>
            <person name="Martin J."/>
        </authorList>
    </citation>
    <scope>NUCLEOTIDE SEQUENCE [LARGE SCALE GENOMIC DNA]</scope>
    <source>
        <strain evidence="2">G859</strain>
        <tissue evidence="2">Whole worm</tissue>
    </source>
</reference>
<gene>
    <name evidence="2" type="ORF">GCK32_003583</name>
</gene>